<evidence type="ECO:0000259" key="6">
    <source>
        <dbReference type="PROSITE" id="PS50110"/>
    </source>
</evidence>
<dbReference type="SUPFAM" id="SSF46894">
    <property type="entry name" value="C-terminal effector domain of the bipartite response regulators"/>
    <property type="match status" value="1"/>
</dbReference>
<dbReference type="EMBL" id="SJPQ01000003">
    <property type="protein sequence ID" value="TWT87301.1"/>
    <property type="molecule type" value="Genomic_DNA"/>
</dbReference>
<dbReference type="PROSITE" id="PS50110">
    <property type="entry name" value="RESPONSE_REGULATORY"/>
    <property type="match status" value="1"/>
</dbReference>
<dbReference type="InterPro" id="IPR016032">
    <property type="entry name" value="Sig_transdc_resp-reg_C-effctor"/>
</dbReference>
<dbReference type="Proteomes" id="UP000315440">
    <property type="component" value="Unassembled WGS sequence"/>
</dbReference>
<comment type="caution">
    <text evidence="4">Lacks conserved residue(s) required for the propagation of feature annotation.</text>
</comment>
<dbReference type="CDD" id="cd06170">
    <property type="entry name" value="LuxR_C_like"/>
    <property type="match status" value="1"/>
</dbReference>
<dbReference type="GO" id="GO:0003677">
    <property type="term" value="F:DNA binding"/>
    <property type="evidence" value="ECO:0007669"/>
    <property type="project" value="UniProtKB-KW"/>
</dbReference>
<evidence type="ECO:0000256" key="1">
    <source>
        <dbReference type="ARBA" id="ARBA00023015"/>
    </source>
</evidence>
<evidence type="ECO:0000259" key="5">
    <source>
        <dbReference type="PROSITE" id="PS50043"/>
    </source>
</evidence>
<protein>
    <submittedName>
        <fullName evidence="7">Transcriptional regulatory protein FixJ</fullName>
    </submittedName>
</protein>
<evidence type="ECO:0000256" key="3">
    <source>
        <dbReference type="ARBA" id="ARBA00023163"/>
    </source>
</evidence>
<dbReference type="InterPro" id="IPR036388">
    <property type="entry name" value="WH-like_DNA-bd_sf"/>
</dbReference>
<evidence type="ECO:0000256" key="2">
    <source>
        <dbReference type="ARBA" id="ARBA00023125"/>
    </source>
</evidence>
<dbReference type="InterPro" id="IPR000792">
    <property type="entry name" value="Tscrpt_reg_LuxR_C"/>
</dbReference>
<evidence type="ECO:0000313" key="8">
    <source>
        <dbReference type="Proteomes" id="UP000315440"/>
    </source>
</evidence>
<dbReference type="PANTHER" id="PTHR44688">
    <property type="entry name" value="DNA-BINDING TRANSCRIPTIONAL ACTIVATOR DEVR_DOSR"/>
    <property type="match status" value="1"/>
</dbReference>
<keyword evidence="8" id="KW-1185">Reference proteome</keyword>
<keyword evidence="1" id="KW-0805">Transcription regulation</keyword>
<dbReference type="Gene3D" id="3.40.50.2300">
    <property type="match status" value="1"/>
</dbReference>
<dbReference type="InterPro" id="IPR011006">
    <property type="entry name" value="CheY-like_superfamily"/>
</dbReference>
<dbReference type="PROSITE" id="PS50043">
    <property type="entry name" value="HTH_LUXR_2"/>
    <property type="match status" value="1"/>
</dbReference>
<keyword evidence="2" id="KW-0238">DNA-binding</keyword>
<evidence type="ECO:0000256" key="4">
    <source>
        <dbReference type="PROSITE-ProRule" id="PRU00169"/>
    </source>
</evidence>
<dbReference type="GO" id="GO:0000160">
    <property type="term" value="P:phosphorelay signal transduction system"/>
    <property type="evidence" value="ECO:0007669"/>
    <property type="project" value="InterPro"/>
</dbReference>
<dbReference type="SMART" id="SM00421">
    <property type="entry name" value="HTH_LUXR"/>
    <property type="match status" value="1"/>
</dbReference>
<gene>
    <name evidence="7" type="primary">fixJ</name>
    <name evidence="7" type="ORF">Mal64_28390</name>
</gene>
<dbReference type="Pfam" id="PF00196">
    <property type="entry name" value="GerE"/>
    <property type="match status" value="1"/>
</dbReference>
<feature type="domain" description="HTH luxR-type" evidence="5">
    <location>
        <begin position="135"/>
        <end position="200"/>
    </location>
</feature>
<evidence type="ECO:0000313" key="7">
    <source>
        <dbReference type="EMBL" id="TWT87301.1"/>
    </source>
</evidence>
<dbReference type="PRINTS" id="PR00038">
    <property type="entry name" value="HTHLUXR"/>
</dbReference>
<dbReference type="InterPro" id="IPR001789">
    <property type="entry name" value="Sig_transdc_resp-reg_receiver"/>
</dbReference>
<feature type="domain" description="Response regulatory" evidence="6">
    <location>
        <begin position="1"/>
        <end position="119"/>
    </location>
</feature>
<dbReference type="Gene3D" id="1.10.10.10">
    <property type="entry name" value="Winged helix-like DNA-binding domain superfamily/Winged helix DNA-binding domain"/>
    <property type="match status" value="1"/>
</dbReference>
<dbReference type="SUPFAM" id="SSF52172">
    <property type="entry name" value="CheY-like"/>
    <property type="match status" value="1"/>
</dbReference>
<reference evidence="7 8" key="1">
    <citation type="submission" date="2019-02" db="EMBL/GenBank/DDBJ databases">
        <title>Deep-cultivation of Planctomycetes and their phenomic and genomic characterization uncovers novel biology.</title>
        <authorList>
            <person name="Wiegand S."/>
            <person name="Jogler M."/>
            <person name="Boedeker C."/>
            <person name="Pinto D."/>
            <person name="Vollmers J."/>
            <person name="Rivas-Marin E."/>
            <person name="Kohn T."/>
            <person name="Peeters S.H."/>
            <person name="Heuer A."/>
            <person name="Rast P."/>
            <person name="Oberbeckmann S."/>
            <person name="Bunk B."/>
            <person name="Jeske O."/>
            <person name="Meyerdierks A."/>
            <person name="Storesund J.E."/>
            <person name="Kallscheuer N."/>
            <person name="Luecker S."/>
            <person name="Lage O.M."/>
            <person name="Pohl T."/>
            <person name="Merkel B.J."/>
            <person name="Hornburger P."/>
            <person name="Mueller R.-W."/>
            <person name="Bruemmer F."/>
            <person name="Labrenz M."/>
            <person name="Spormann A.M."/>
            <person name="Op Den Camp H."/>
            <person name="Overmann J."/>
            <person name="Amann R."/>
            <person name="Jetten M.S.M."/>
            <person name="Mascher T."/>
            <person name="Medema M.H."/>
            <person name="Devos D.P."/>
            <person name="Kaster A.-K."/>
            <person name="Ovreas L."/>
            <person name="Rohde M."/>
            <person name="Galperin M.Y."/>
            <person name="Jogler C."/>
        </authorList>
    </citation>
    <scope>NUCLEOTIDE SEQUENCE [LARGE SCALE GENOMIC DNA]</scope>
    <source>
        <strain evidence="7 8">Mal64</strain>
    </source>
</reference>
<organism evidence="7 8">
    <name type="scientific">Pseudobythopirellula maris</name>
    <dbReference type="NCBI Taxonomy" id="2527991"/>
    <lineage>
        <taxon>Bacteria</taxon>
        <taxon>Pseudomonadati</taxon>
        <taxon>Planctomycetota</taxon>
        <taxon>Planctomycetia</taxon>
        <taxon>Pirellulales</taxon>
        <taxon>Lacipirellulaceae</taxon>
        <taxon>Pseudobythopirellula</taxon>
    </lineage>
</organism>
<keyword evidence="3" id="KW-0804">Transcription</keyword>
<sequence>MVYVVDADEGVRRSTESLVESLGFGCDAYSSGEQYLEACETSGPVDRPACVVLGHLLAGSNGIELLRRIGESPCPPPVIARSGFFDLPLVVSFMEGVAVTVVEDPVSPSQLGLAIHEAIEADRKQVEMVTRLDRLRNAVALLSEREKAVIEKISEGLLNRSIARVLKVSERTIEGDRAKIIKKLGAVSSSDAIAKYAQYRVLNELIWRNGSGAHGLISGRHKPLRAESKDSADTAAR</sequence>
<dbReference type="SMART" id="SM00448">
    <property type="entry name" value="REC"/>
    <property type="match status" value="1"/>
</dbReference>
<comment type="caution">
    <text evidence="7">The sequence shown here is derived from an EMBL/GenBank/DDBJ whole genome shotgun (WGS) entry which is preliminary data.</text>
</comment>
<proteinExistence type="predicted"/>
<accession>A0A5C5ZKI1</accession>
<dbReference type="AlphaFoldDB" id="A0A5C5ZKI1"/>
<dbReference type="Pfam" id="PF00072">
    <property type="entry name" value="Response_reg"/>
    <property type="match status" value="1"/>
</dbReference>
<dbReference type="GO" id="GO:0006355">
    <property type="term" value="P:regulation of DNA-templated transcription"/>
    <property type="evidence" value="ECO:0007669"/>
    <property type="project" value="InterPro"/>
</dbReference>
<dbReference type="PANTHER" id="PTHR44688:SF16">
    <property type="entry name" value="DNA-BINDING TRANSCRIPTIONAL ACTIVATOR DEVR_DOSR"/>
    <property type="match status" value="1"/>
</dbReference>
<name>A0A5C5ZKI1_9BACT</name>